<dbReference type="PROSITE" id="PS50113">
    <property type="entry name" value="PAC"/>
    <property type="match status" value="2"/>
</dbReference>
<comment type="caution">
    <text evidence="5">The sequence shown here is derived from an EMBL/GenBank/DDBJ whole genome shotgun (WGS) entry which is preliminary data.</text>
</comment>
<reference evidence="5 6" key="1">
    <citation type="submission" date="2019-01" db="EMBL/GenBank/DDBJ databases">
        <title>Zoogloea oleivorans genome sequencing and assembly.</title>
        <authorList>
            <person name="Tancsics A."/>
            <person name="Farkas M."/>
            <person name="Kriszt B."/>
            <person name="Maroti G."/>
            <person name="Horvath B."/>
        </authorList>
    </citation>
    <scope>NUCLEOTIDE SEQUENCE [LARGE SCALE GENOMIC DNA]</scope>
    <source>
        <strain evidence="5 6">Buc</strain>
    </source>
</reference>
<accession>A0A6C2D6W1</accession>
<dbReference type="GO" id="GO:0003824">
    <property type="term" value="F:catalytic activity"/>
    <property type="evidence" value="ECO:0007669"/>
    <property type="project" value="UniProtKB-ARBA"/>
</dbReference>
<dbReference type="InterPro" id="IPR043128">
    <property type="entry name" value="Rev_trsase/Diguanyl_cyclase"/>
</dbReference>
<gene>
    <name evidence="5" type="ORF">ETQ85_04680</name>
</gene>
<dbReference type="SUPFAM" id="SSF55073">
    <property type="entry name" value="Nucleotide cyclase"/>
    <property type="match status" value="1"/>
</dbReference>
<dbReference type="PROSITE" id="PS50887">
    <property type="entry name" value="GGDEF"/>
    <property type="match status" value="1"/>
</dbReference>
<feature type="domain" description="GGDEF" evidence="4">
    <location>
        <begin position="606"/>
        <end position="739"/>
    </location>
</feature>
<keyword evidence="1" id="KW-1133">Transmembrane helix</keyword>
<dbReference type="AlphaFoldDB" id="A0A6C2D6W1"/>
<protein>
    <submittedName>
        <fullName evidence="5">Diguanylate cyclase</fullName>
    </submittedName>
</protein>
<dbReference type="InterPro" id="IPR035965">
    <property type="entry name" value="PAS-like_dom_sf"/>
</dbReference>
<dbReference type="CDD" id="cd01949">
    <property type="entry name" value="GGDEF"/>
    <property type="match status" value="1"/>
</dbReference>
<feature type="domain" description="PAC" evidence="3">
    <location>
        <begin position="522"/>
        <end position="574"/>
    </location>
</feature>
<dbReference type="InterPro" id="IPR000014">
    <property type="entry name" value="PAS"/>
</dbReference>
<dbReference type="RefSeq" id="WP_148577889.1">
    <property type="nucleotide sequence ID" value="NZ_SDKK01000003.1"/>
</dbReference>
<keyword evidence="1" id="KW-0472">Membrane</keyword>
<dbReference type="PROSITE" id="PS50112">
    <property type="entry name" value="PAS"/>
    <property type="match status" value="2"/>
</dbReference>
<dbReference type="PANTHER" id="PTHR44757:SF2">
    <property type="entry name" value="BIOFILM ARCHITECTURE MAINTENANCE PROTEIN MBAA"/>
    <property type="match status" value="1"/>
</dbReference>
<dbReference type="Gene3D" id="3.30.70.270">
    <property type="match status" value="1"/>
</dbReference>
<dbReference type="Pfam" id="PF13426">
    <property type="entry name" value="PAS_9"/>
    <property type="match status" value="2"/>
</dbReference>
<dbReference type="Proteomes" id="UP000389128">
    <property type="component" value="Unassembled WGS sequence"/>
</dbReference>
<organism evidence="5 6">
    <name type="scientific">Zoogloea oleivorans</name>
    <dbReference type="NCBI Taxonomy" id="1552750"/>
    <lineage>
        <taxon>Bacteria</taxon>
        <taxon>Pseudomonadati</taxon>
        <taxon>Pseudomonadota</taxon>
        <taxon>Betaproteobacteria</taxon>
        <taxon>Rhodocyclales</taxon>
        <taxon>Zoogloeaceae</taxon>
        <taxon>Zoogloea</taxon>
    </lineage>
</organism>
<dbReference type="EMBL" id="SDKK01000003">
    <property type="protein sequence ID" value="TYC61355.1"/>
    <property type="molecule type" value="Genomic_DNA"/>
</dbReference>
<dbReference type="CDD" id="cd12914">
    <property type="entry name" value="PDC1_DGC_like"/>
    <property type="match status" value="1"/>
</dbReference>
<dbReference type="CDD" id="cd12915">
    <property type="entry name" value="PDC2_DGC_like"/>
    <property type="match status" value="1"/>
</dbReference>
<evidence type="ECO:0000313" key="5">
    <source>
        <dbReference type="EMBL" id="TYC61355.1"/>
    </source>
</evidence>
<evidence type="ECO:0000259" key="2">
    <source>
        <dbReference type="PROSITE" id="PS50112"/>
    </source>
</evidence>
<dbReference type="SMART" id="SM00091">
    <property type="entry name" value="PAS"/>
    <property type="match status" value="2"/>
</dbReference>
<dbReference type="PANTHER" id="PTHR44757">
    <property type="entry name" value="DIGUANYLATE CYCLASE DGCP"/>
    <property type="match status" value="1"/>
</dbReference>
<evidence type="ECO:0000256" key="1">
    <source>
        <dbReference type="SAM" id="Phobius"/>
    </source>
</evidence>
<keyword evidence="1" id="KW-0812">Transmembrane</keyword>
<dbReference type="SMART" id="SM00267">
    <property type="entry name" value="GGDEF"/>
    <property type="match status" value="1"/>
</dbReference>
<dbReference type="NCBIfam" id="TIGR00229">
    <property type="entry name" value="sensory_box"/>
    <property type="match status" value="2"/>
</dbReference>
<feature type="transmembrane region" description="Helical" evidence="1">
    <location>
        <begin position="20"/>
        <end position="40"/>
    </location>
</feature>
<dbReference type="CDD" id="cd00130">
    <property type="entry name" value="PAS"/>
    <property type="match status" value="2"/>
</dbReference>
<feature type="domain" description="PAS" evidence="2">
    <location>
        <begin position="336"/>
        <end position="381"/>
    </location>
</feature>
<evidence type="ECO:0000259" key="3">
    <source>
        <dbReference type="PROSITE" id="PS50113"/>
    </source>
</evidence>
<evidence type="ECO:0000259" key="4">
    <source>
        <dbReference type="PROSITE" id="PS50887"/>
    </source>
</evidence>
<dbReference type="InterPro" id="IPR000160">
    <property type="entry name" value="GGDEF_dom"/>
</dbReference>
<dbReference type="InterPro" id="IPR052155">
    <property type="entry name" value="Biofilm_reg_signaling"/>
</dbReference>
<dbReference type="InterPro" id="IPR000700">
    <property type="entry name" value="PAS-assoc_C"/>
</dbReference>
<sequence length="748" mass="82870">MKELPGRQLANFSSSQFRTRLVIAVVLLNLMMAGLALQSLRQGLEQSRARAAVATQNIAQLLEHDIAASFERIDLTLQALVDDLQDELARTRSRRDFNSTVRHHYSRQPALASLIVADSAGTIIAGSNLYKTTPGLLADRDYFRRHRDTPAAGLVISPPLRSRLNDEWIITLSRRYDSPSGGFAGAVIASVRVDHLRQLFAGINLGPNGAISLRDLELGMVTRHPELATPEAAIGSRSVSAQLREAIQSVPTAGTYLASTRMDQIERTNTYRRMANYPYYVIVGLADDDYLLGWHRELLKTAIQITAFLLATLTMTGLLLHAWRCREADLSRIASKEKEFRTLLDTAPDAIVIVDAEGRINRVNQRTLITFGYSHDALIGQPASLLLATEEIDLVTPGQAGLDIDLWAITADGHRFPISASFTPIETERGRMVTMAIRDISERREREEALKLASLVYQAVGEAIMVTDTTNRIVAINPAFTRLTGYTPGEAIGQPAGLLHSGRHNHAFFRAMWESLDATGTWKGEILNRRRSGEVVADWLMINTIYDEEGQAQWRVGMYSTVTAQKRAEETLWRQASYDVLTNLPNRRLLLDRLQQEINVARRSGAQVALMLIDLDRFKEVNDTLGHLAGDQLLMEVAQRLQACIREMDTAARLGGDEFAVILGGITDVTHVEPVAEAILRALAGTYALKEGDARISASIGIAFFPSDADHMEALFLRADQAMYAIKDKGRNGVGYVKDVWKPTLPGR</sequence>
<name>A0A6C2D6W1_9RHOO</name>
<dbReference type="NCBIfam" id="TIGR00254">
    <property type="entry name" value="GGDEF"/>
    <property type="match status" value="1"/>
</dbReference>
<dbReference type="InterPro" id="IPR054327">
    <property type="entry name" value="His-kinase-like_sensor"/>
</dbReference>
<dbReference type="InterPro" id="IPR029787">
    <property type="entry name" value="Nucleotide_cyclase"/>
</dbReference>
<dbReference type="OrthoDB" id="9813903at2"/>
<keyword evidence="6" id="KW-1185">Reference proteome</keyword>
<dbReference type="SUPFAM" id="SSF55785">
    <property type="entry name" value="PYP-like sensor domain (PAS domain)"/>
    <property type="match status" value="2"/>
</dbReference>
<dbReference type="Pfam" id="PF22588">
    <property type="entry name" value="dCache_1_like"/>
    <property type="match status" value="1"/>
</dbReference>
<dbReference type="Gene3D" id="3.30.450.20">
    <property type="entry name" value="PAS domain"/>
    <property type="match status" value="4"/>
</dbReference>
<evidence type="ECO:0000313" key="6">
    <source>
        <dbReference type="Proteomes" id="UP000389128"/>
    </source>
</evidence>
<feature type="domain" description="PAS" evidence="2">
    <location>
        <begin position="449"/>
        <end position="494"/>
    </location>
</feature>
<proteinExistence type="predicted"/>
<feature type="domain" description="PAC" evidence="3">
    <location>
        <begin position="402"/>
        <end position="452"/>
    </location>
</feature>
<dbReference type="FunFam" id="3.30.70.270:FF:000001">
    <property type="entry name" value="Diguanylate cyclase domain protein"/>
    <property type="match status" value="1"/>
</dbReference>
<dbReference type="Pfam" id="PF00990">
    <property type="entry name" value="GGDEF"/>
    <property type="match status" value="1"/>
</dbReference>